<proteinExistence type="predicted"/>
<evidence type="ECO:0000256" key="8">
    <source>
        <dbReference type="ARBA" id="ARBA00023098"/>
    </source>
</evidence>
<dbReference type="NCBIfam" id="TIGR04265">
    <property type="entry name" value="bac_cardiolipin"/>
    <property type="match status" value="1"/>
</dbReference>
<evidence type="ECO:0000256" key="9">
    <source>
        <dbReference type="ARBA" id="ARBA00023136"/>
    </source>
</evidence>
<evidence type="ECO:0000256" key="4">
    <source>
        <dbReference type="ARBA" id="ARBA00022679"/>
    </source>
</evidence>
<keyword evidence="9 13" id="KW-0472">Membrane</keyword>
<keyword evidence="10" id="KW-0594">Phospholipid biosynthesis</keyword>
<protein>
    <recommendedName>
        <fullName evidence="12">Cardiolipin synthase</fullName>
        <ecNumber evidence="12">2.7.8.-</ecNumber>
    </recommendedName>
</protein>
<evidence type="ECO:0000256" key="3">
    <source>
        <dbReference type="ARBA" id="ARBA00022516"/>
    </source>
</evidence>
<keyword evidence="8" id="KW-0443">Lipid metabolism</keyword>
<dbReference type="Gene3D" id="3.30.870.10">
    <property type="entry name" value="Endonuclease Chain A"/>
    <property type="match status" value="2"/>
</dbReference>
<gene>
    <name evidence="15" type="ORF">SOIL9_14160</name>
</gene>
<accession>A0A6P2D4S4</accession>
<feature type="domain" description="PLD phosphodiesterase" evidence="14">
    <location>
        <begin position="231"/>
        <end position="258"/>
    </location>
</feature>
<dbReference type="Pfam" id="PF13396">
    <property type="entry name" value="PLDc_N"/>
    <property type="match status" value="1"/>
</dbReference>
<keyword evidence="6" id="KW-0677">Repeat</keyword>
<keyword evidence="7 13" id="KW-1133">Transmembrane helix</keyword>
<dbReference type="PANTHER" id="PTHR21248">
    <property type="entry name" value="CARDIOLIPIN SYNTHASE"/>
    <property type="match status" value="1"/>
</dbReference>
<dbReference type="PROSITE" id="PS50035">
    <property type="entry name" value="PLD"/>
    <property type="match status" value="2"/>
</dbReference>
<keyword evidence="16" id="KW-1185">Reference proteome</keyword>
<keyword evidence="4" id="KW-0808">Transferase</keyword>
<dbReference type="CDD" id="cd09112">
    <property type="entry name" value="PLDc_CLS_2"/>
    <property type="match status" value="1"/>
</dbReference>
<dbReference type="InterPro" id="IPR001736">
    <property type="entry name" value="PLipase_D/transphosphatidylase"/>
</dbReference>
<dbReference type="GO" id="GO:0008808">
    <property type="term" value="F:cardiolipin synthase activity"/>
    <property type="evidence" value="ECO:0007669"/>
    <property type="project" value="UniProtKB-UniRule"/>
</dbReference>
<evidence type="ECO:0000259" key="14">
    <source>
        <dbReference type="PROSITE" id="PS50035"/>
    </source>
</evidence>
<dbReference type="SMART" id="SM00155">
    <property type="entry name" value="PLDc"/>
    <property type="match status" value="2"/>
</dbReference>
<evidence type="ECO:0000256" key="10">
    <source>
        <dbReference type="ARBA" id="ARBA00023209"/>
    </source>
</evidence>
<dbReference type="EC" id="2.7.8.-" evidence="12"/>
<evidence type="ECO:0000256" key="5">
    <source>
        <dbReference type="ARBA" id="ARBA00022692"/>
    </source>
</evidence>
<feature type="domain" description="PLD phosphodiesterase" evidence="14">
    <location>
        <begin position="410"/>
        <end position="437"/>
    </location>
</feature>
<evidence type="ECO:0000256" key="13">
    <source>
        <dbReference type="SAM" id="Phobius"/>
    </source>
</evidence>
<keyword evidence="11" id="KW-1208">Phospholipid metabolism</keyword>
<dbReference type="Pfam" id="PF13091">
    <property type="entry name" value="PLDc_2"/>
    <property type="match status" value="2"/>
</dbReference>
<evidence type="ECO:0000256" key="6">
    <source>
        <dbReference type="ARBA" id="ARBA00022737"/>
    </source>
</evidence>
<evidence type="ECO:0000256" key="11">
    <source>
        <dbReference type="ARBA" id="ARBA00023264"/>
    </source>
</evidence>
<evidence type="ECO:0000256" key="1">
    <source>
        <dbReference type="ARBA" id="ARBA00004651"/>
    </source>
</evidence>
<organism evidence="15 16">
    <name type="scientific">Gemmata massiliana</name>
    <dbReference type="NCBI Taxonomy" id="1210884"/>
    <lineage>
        <taxon>Bacteria</taxon>
        <taxon>Pseudomonadati</taxon>
        <taxon>Planctomycetota</taxon>
        <taxon>Planctomycetia</taxon>
        <taxon>Gemmatales</taxon>
        <taxon>Gemmataceae</taxon>
        <taxon>Gemmata</taxon>
    </lineage>
</organism>
<name>A0A6P2D4S4_9BACT</name>
<dbReference type="InterPro" id="IPR025202">
    <property type="entry name" value="PLD-like_dom"/>
</dbReference>
<dbReference type="EMBL" id="LR593886">
    <property type="protein sequence ID" value="VTR96298.1"/>
    <property type="molecule type" value="Genomic_DNA"/>
</dbReference>
<dbReference type="PANTHER" id="PTHR21248:SF22">
    <property type="entry name" value="PHOSPHOLIPASE D"/>
    <property type="match status" value="1"/>
</dbReference>
<comment type="subcellular location">
    <subcellularLocation>
        <location evidence="1">Cell membrane</location>
        <topology evidence="1">Multi-pass membrane protein</topology>
    </subcellularLocation>
</comment>
<keyword evidence="3" id="KW-0444">Lipid biosynthesis</keyword>
<dbReference type="CDD" id="cd09110">
    <property type="entry name" value="PLDc_CLS_1"/>
    <property type="match status" value="1"/>
</dbReference>
<evidence type="ECO:0000313" key="16">
    <source>
        <dbReference type="Proteomes" id="UP000464178"/>
    </source>
</evidence>
<feature type="transmembrane region" description="Helical" evidence="13">
    <location>
        <begin position="59"/>
        <end position="82"/>
    </location>
</feature>
<keyword evidence="2" id="KW-1003">Cell membrane</keyword>
<evidence type="ECO:0000256" key="12">
    <source>
        <dbReference type="NCBIfam" id="TIGR04265"/>
    </source>
</evidence>
<evidence type="ECO:0000256" key="7">
    <source>
        <dbReference type="ARBA" id="ARBA00022989"/>
    </source>
</evidence>
<dbReference type="KEGG" id="gms:SOIL9_14160"/>
<dbReference type="InterPro" id="IPR027379">
    <property type="entry name" value="CLS_N"/>
</dbReference>
<dbReference type="InterPro" id="IPR022924">
    <property type="entry name" value="Cardiolipin_synthase"/>
</dbReference>
<dbReference type="AlphaFoldDB" id="A0A6P2D4S4"/>
<evidence type="ECO:0000313" key="15">
    <source>
        <dbReference type="EMBL" id="VTR96298.1"/>
    </source>
</evidence>
<evidence type="ECO:0000256" key="2">
    <source>
        <dbReference type="ARBA" id="ARBA00022475"/>
    </source>
</evidence>
<keyword evidence="5 13" id="KW-0812">Transmembrane</keyword>
<dbReference type="GO" id="GO:0005886">
    <property type="term" value="C:plasma membrane"/>
    <property type="evidence" value="ECO:0007669"/>
    <property type="project" value="UniProtKB-SubCell"/>
</dbReference>
<dbReference type="SUPFAM" id="SSF56024">
    <property type="entry name" value="Phospholipase D/nuclease"/>
    <property type="match status" value="2"/>
</dbReference>
<reference evidence="15 16" key="1">
    <citation type="submission" date="2019-05" db="EMBL/GenBank/DDBJ databases">
        <authorList>
            <consortium name="Science for Life Laboratories"/>
        </authorList>
    </citation>
    <scope>NUCLEOTIDE SEQUENCE [LARGE SCALE GENOMIC DNA]</scope>
    <source>
        <strain evidence="15">Soil9</strain>
    </source>
</reference>
<feature type="transmembrane region" description="Helical" evidence="13">
    <location>
        <begin position="30"/>
        <end position="52"/>
    </location>
</feature>
<dbReference type="Proteomes" id="UP000464178">
    <property type="component" value="Chromosome"/>
</dbReference>
<dbReference type="GO" id="GO:0032049">
    <property type="term" value="P:cardiolipin biosynthetic process"/>
    <property type="evidence" value="ECO:0007669"/>
    <property type="project" value="UniProtKB-UniRule"/>
</dbReference>
<sequence>MKAPPGPFPLEPKKARMSLSDFLATFWQDIAGWLVLAEVLLTVGTLLAVMHIKREPMSAIAWALTVLLVPFFGAFLFLVFGYQTVHRRLRRRRERSRVYKTFTARTGSPSAGVPPEWDVLAKLGHHGDGFPVTGGNAVALYHEGNAAFEAMLDAIESARHHVHAQFFICHSDDTGKRFIGALRACAKRGVEVRFLVDWVGSYGLSSRLLRELKADGGQVASFLPLVNPLRVNLRNHRKILVVDGHTGFAGGLNIGDEYLSKCPTFGYWRDTHFRVTGPAVEGLQHTFLDDWYFTTNEAVKGGAYFPAPNEKSAPGTVLAQVVASGPDAEYKAIRETYVAAILRARERVWIASPYFVPDAGLRDALLLAARSGVDVRLLGLCRPDKWLPFLAARYYWTDMLAAGVKVYQYTRGMLHSKLVIVDDEWASVGSANTDNRSLLLNFECNVQFFDTGVVKGLEETYLADLEWSLRLDPDVYATRPFVGRLAENACRLFSPVL</sequence>